<feature type="transmembrane region" description="Helical" evidence="2">
    <location>
        <begin position="74"/>
        <end position="93"/>
    </location>
</feature>
<dbReference type="HOGENOM" id="CLU_2073600_0_0_1"/>
<evidence type="ECO:0000256" key="1">
    <source>
        <dbReference type="SAM" id="MobiDB-lite"/>
    </source>
</evidence>
<keyword evidence="2" id="KW-0472">Membrane</keyword>
<evidence type="ECO:0000256" key="2">
    <source>
        <dbReference type="SAM" id="Phobius"/>
    </source>
</evidence>
<dbReference type="VEuPathDB" id="FungiDB:LEMA_P004280.1"/>
<organism evidence="3 4">
    <name type="scientific">Leptosphaeria maculans (strain JN3 / isolate v23.1.3 / race Av1-4-5-6-7-8)</name>
    <name type="common">Blackleg fungus</name>
    <name type="synonym">Phoma lingam</name>
    <dbReference type="NCBI Taxonomy" id="985895"/>
    <lineage>
        <taxon>Eukaryota</taxon>
        <taxon>Fungi</taxon>
        <taxon>Dikarya</taxon>
        <taxon>Ascomycota</taxon>
        <taxon>Pezizomycotina</taxon>
        <taxon>Dothideomycetes</taxon>
        <taxon>Pleosporomycetidae</taxon>
        <taxon>Pleosporales</taxon>
        <taxon>Pleosporineae</taxon>
        <taxon>Leptosphaeriaceae</taxon>
        <taxon>Plenodomus</taxon>
        <taxon>Plenodomus lingam/Leptosphaeria maculans species complex</taxon>
    </lineage>
</organism>
<gene>
    <name evidence="3" type="ORF">LEMA_P004280.1</name>
</gene>
<proteinExistence type="predicted"/>
<sequence length="118" mass="12578">MSDNGGYAGLTPSPSDANSCDSPVNSPLPTSTPQDSSAHSVRRPSNARGELCHSCFLPAWTVTLGSLRLCLEELYIIAWSVSLLVFPPVLLLFPSDMAPARDGHHPTYTPPRQACAAD</sequence>
<protein>
    <submittedName>
        <fullName evidence="3">Predicted protein</fullName>
    </submittedName>
</protein>
<dbReference type="InParanoid" id="E5AEK2"/>
<keyword evidence="2" id="KW-0812">Transmembrane</keyword>
<feature type="compositionally biased region" description="Polar residues" evidence="1">
    <location>
        <begin position="12"/>
        <end position="39"/>
    </location>
</feature>
<feature type="region of interest" description="Disordered" evidence="1">
    <location>
        <begin position="1"/>
        <end position="43"/>
    </location>
</feature>
<accession>E5AEK2</accession>
<evidence type="ECO:0000313" key="4">
    <source>
        <dbReference type="Proteomes" id="UP000002668"/>
    </source>
</evidence>
<name>E5AEK2_LEPMJ</name>
<keyword evidence="2" id="KW-1133">Transmembrane helix</keyword>
<dbReference type="Proteomes" id="UP000002668">
    <property type="component" value="Genome"/>
</dbReference>
<reference evidence="4" key="1">
    <citation type="journal article" date="2011" name="Nat. Commun.">
        <title>Effector diversification within compartments of the Leptosphaeria maculans genome affected by Repeat-Induced Point mutations.</title>
        <authorList>
            <person name="Rouxel T."/>
            <person name="Grandaubert J."/>
            <person name="Hane J.K."/>
            <person name="Hoede C."/>
            <person name="van de Wouw A.P."/>
            <person name="Couloux A."/>
            <person name="Dominguez V."/>
            <person name="Anthouard V."/>
            <person name="Bally P."/>
            <person name="Bourras S."/>
            <person name="Cozijnsen A.J."/>
            <person name="Ciuffetti L.M."/>
            <person name="Degrave A."/>
            <person name="Dilmaghani A."/>
            <person name="Duret L."/>
            <person name="Fudal I."/>
            <person name="Goodwin S.B."/>
            <person name="Gout L."/>
            <person name="Glaser N."/>
            <person name="Linglin J."/>
            <person name="Kema G.H.J."/>
            <person name="Lapalu N."/>
            <person name="Lawrence C.B."/>
            <person name="May K."/>
            <person name="Meyer M."/>
            <person name="Ollivier B."/>
            <person name="Poulain J."/>
            <person name="Schoch C.L."/>
            <person name="Simon A."/>
            <person name="Spatafora J.W."/>
            <person name="Stachowiak A."/>
            <person name="Turgeon B.G."/>
            <person name="Tyler B.M."/>
            <person name="Vincent D."/>
            <person name="Weissenbach J."/>
            <person name="Amselem J."/>
            <person name="Quesneville H."/>
            <person name="Oliver R.P."/>
            <person name="Wincker P."/>
            <person name="Balesdent M.-H."/>
            <person name="Howlett B.J."/>
        </authorList>
    </citation>
    <scope>NUCLEOTIDE SEQUENCE [LARGE SCALE GENOMIC DNA]</scope>
    <source>
        <strain evidence="4">JN3 / isolate v23.1.3 / race Av1-4-5-6-7-8</strain>
    </source>
</reference>
<keyword evidence="4" id="KW-1185">Reference proteome</keyword>
<dbReference type="AlphaFoldDB" id="E5AEK2"/>
<dbReference type="EMBL" id="FP929139">
    <property type="protein sequence ID" value="CBY01641.1"/>
    <property type="molecule type" value="Genomic_DNA"/>
</dbReference>
<evidence type="ECO:0000313" key="3">
    <source>
        <dbReference type="EMBL" id="CBY01641.1"/>
    </source>
</evidence>